<organism evidence="2 3">
    <name type="scientific">Helicobacter cappadocius</name>
    <dbReference type="NCBI Taxonomy" id="3063998"/>
    <lineage>
        <taxon>Bacteria</taxon>
        <taxon>Pseudomonadati</taxon>
        <taxon>Campylobacterota</taxon>
        <taxon>Epsilonproteobacteria</taxon>
        <taxon>Campylobacterales</taxon>
        <taxon>Helicobacteraceae</taxon>
        <taxon>Helicobacter</taxon>
    </lineage>
</organism>
<dbReference type="EMBL" id="JAUYZK010000011">
    <property type="protein sequence ID" value="MDP2539543.1"/>
    <property type="molecule type" value="Genomic_DNA"/>
</dbReference>
<accession>A0AA90T5K7</accession>
<reference evidence="1" key="2">
    <citation type="submission" date="2023-07" db="EMBL/GenBank/DDBJ databases">
        <authorList>
            <person name="Aydin F."/>
            <person name="Tarhane S."/>
            <person name="Saticioglu I.B."/>
            <person name="Karakaya E."/>
            <person name="Abay S."/>
            <person name="Guran O."/>
            <person name="Bozkurt E."/>
            <person name="Uzum N."/>
            <person name="Olgun K."/>
            <person name="Jablonski D."/>
        </authorList>
    </citation>
    <scope>NUCLEOTIDE SEQUENCE</scope>
    <source>
        <strain evidence="1">Faydin-H75</strain>
    </source>
</reference>
<name>A0AA90T5K7_9HELI</name>
<sequence length="148" mass="16493">MDIQNNFSGLRDIFQGRYSTNISSSAPVNESKHSSIADELQNRDIKDSFTPSLEYSKILDAKDIVKGGLKDVDSFISMTQTLKKENILNSDDMIAVDFLAKESPKLDFDAFNKIIKNDNLSMEMKGLITTLVQKIEMIDYLSGGVMAA</sequence>
<comment type="caution">
    <text evidence="2">The sequence shown here is derived from an EMBL/GenBank/DDBJ whole genome shotgun (WGS) entry which is preliminary data.</text>
</comment>
<dbReference type="RefSeq" id="WP_305517457.1">
    <property type="nucleotide sequence ID" value="NZ_JAUPEV010000011.1"/>
</dbReference>
<reference evidence="2 4" key="1">
    <citation type="submission" date="2023-07" db="EMBL/GenBank/DDBJ databases">
        <title>Unpublished Manusciprt.</title>
        <authorList>
            <person name="Aydin F."/>
            <person name="Tarhane S."/>
            <person name="Saticioglu I.B."/>
            <person name="Karakaya E."/>
            <person name="Abay S."/>
            <person name="Guran O."/>
            <person name="Bozkurt E."/>
            <person name="Uzum N."/>
            <person name="Olgun K."/>
            <person name="Jablonski D."/>
        </authorList>
    </citation>
    <scope>NUCLEOTIDE SEQUENCE</scope>
    <source>
        <strain evidence="4">faydin-H75</strain>
        <strain evidence="2">Faydin-H76</strain>
    </source>
</reference>
<gene>
    <name evidence="1" type="ORF">Q5I04_06800</name>
    <name evidence="2" type="ORF">Q5I06_07130</name>
</gene>
<dbReference type="AlphaFoldDB" id="A0AA90T5K7"/>
<keyword evidence="4" id="KW-1185">Reference proteome</keyword>
<evidence type="ECO:0000313" key="2">
    <source>
        <dbReference type="EMBL" id="MDP2539543.1"/>
    </source>
</evidence>
<protein>
    <submittedName>
        <fullName evidence="2">Uncharacterized protein</fullName>
    </submittedName>
</protein>
<proteinExistence type="predicted"/>
<dbReference type="Proteomes" id="UP001177258">
    <property type="component" value="Unassembled WGS sequence"/>
</dbReference>
<dbReference type="EMBL" id="JAUPEV010000011">
    <property type="protein sequence ID" value="MDO7253615.1"/>
    <property type="molecule type" value="Genomic_DNA"/>
</dbReference>
<reference evidence="1 3" key="3">
    <citation type="journal article" date="2024" name="Syst. Appl. Microbiol.">
        <title>Helicobacter cappadocius sp. nov., from lizards: The first psychrotrophic Helicobacter species.</title>
        <authorList>
            <person name="Aydin F."/>
            <person name="Tarhane S."/>
            <person name="Karakaya E."/>
            <person name="Abay S."/>
            <person name="Kayman T."/>
            <person name="Guran O."/>
            <person name="Bozkurt E."/>
            <person name="Uzum N."/>
            <person name="Avci A."/>
            <person name="Olgun K."/>
            <person name="Jablonski D."/>
            <person name="Guran C."/>
            <person name="Burcin Saticioglu I."/>
        </authorList>
    </citation>
    <scope>NUCLEOTIDE SEQUENCE [LARGE SCALE GENOMIC DNA]</scope>
    <source>
        <strain evidence="1">Faydin-H75</strain>
        <strain evidence="3">faydin-H76</strain>
    </source>
</reference>
<evidence type="ECO:0000313" key="3">
    <source>
        <dbReference type="Proteomes" id="UP001177258"/>
    </source>
</evidence>
<evidence type="ECO:0000313" key="1">
    <source>
        <dbReference type="EMBL" id="MDO7253615.1"/>
    </source>
</evidence>
<evidence type="ECO:0000313" key="4">
    <source>
        <dbReference type="Proteomes" id="UP001240777"/>
    </source>
</evidence>
<dbReference type="Proteomes" id="UP001240777">
    <property type="component" value="Unassembled WGS sequence"/>
</dbReference>